<dbReference type="Proteomes" id="UP001056693">
    <property type="component" value="Unassembled WGS sequence"/>
</dbReference>
<comment type="caution">
    <text evidence="1">The sequence shown here is derived from an EMBL/GenBank/DDBJ whole genome shotgun (WGS) entry which is preliminary data.</text>
</comment>
<sequence length="152" mass="18019">MYTYLTFSIPNEFNNFFLKIIKDTNLEEQVVAFEDLDIINKDFDQNINIINDYHYKVKNIINDFNTTEYILFLKALFTSSNLNSCSTKISSLDKFLISEYSTIIFITDSTIVNIITKDEIISEQIINNAKKYKFQKIYSENNFLPYNIFEYN</sequence>
<evidence type="ECO:0000313" key="2">
    <source>
        <dbReference type="Proteomes" id="UP001056693"/>
    </source>
</evidence>
<organism evidence="1 2">
    <name type="scientific">Ruminococcus bromii</name>
    <dbReference type="NCBI Taxonomy" id="40518"/>
    <lineage>
        <taxon>Bacteria</taxon>
        <taxon>Bacillati</taxon>
        <taxon>Bacillota</taxon>
        <taxon>Clostridia</taxon>
        <taxon>Eubacteriales</taxon>
        <taxon>Oscillospiraceae</taxon>
        <taxon>Ruminococcus</taxon>
    </lineage>
</organism>
<dbReference type="Pfam" id="PF10903">
    <property type="entry name" value="DUF2691"/>
    <property type="match status" value="1"/>
</dbReference>
<evidence type="ECO:0000313" key="1">
    <source>
        <dbReference type="EMBL" id="MCL3788499.1"/>
    </source>
</evidence>
<protein>
    <submittedName>
        <fullName evidence="1">DUF2691 family protein</fullName>
    </submittedName>
</protein>
<proteinExistence type="predicted"/>
<name>A0ABT0NLP8_9FIRM</name>
<accession>A0ABT0NLP8</accession>
<dbReference type="InterPro" id="IPR020216">
    <property type="entry name" value="Uncharacterised_YncE"/>
</dbReference>
<gene>
    <name evidence="1" type="ORF">E2N93_10970</name>
</gene>
<reference evidence="1 2" key="1">
    <citation type="submission" date="2019-03" db="EMBL/GenBank/DDBJ databases">
        <authorList>
            <person name="Molinero N."/>
            <person name="Sanchez B."/>
            <person name="Walker A."/>
            <person name="Duncan S."/>
            <person name="Delgado S."/>
            <person name="Margolles A."/>
        </authorList>
    </citation>
    <scope>NUCLEOTIDE SEQUENCE [LARGE SCALE GENOMIC DNA]</scope>
    <source>
        <strain evidence="1 2">IPLA60002</strain>
    </source>
</reference>
<dbReference type="EMBL" id="SNUZ01000017">
    <property type="protein sequence ID" value="MCL3788499.1"/>
    <property type="molecule type" value="Genomic_DNA"/>
</dbReference>
<dbReference type="RefSeq" id="WP_249377325.1">
    <property type="nucleotide sequence ID" value="NZ_SNUZ01000017.1"/>
</dbReference>
<keyword evidence="2" id="KW-1185">Reference proteome</keyword>